<name>A0A2W4Z7E7_9SPHN</name>
<proteinExistence type="predicted"/>
<organism evidence="1 2">
    <name type="scientific">Sphingomonas hengshuiensis</name>
    <dbReference type="NCBI Taxonomy" id="1609977"/>
    <lineage>
        <taxon>Bacteria</taxon>
        <taxon>Pseudomonadati</taxon>
        <taxon>Pseudomonadota</taxon>
        <taxon>Alphaproteobacteria</taxon>
        <taxon>Sphingomonadales</taxon>
        <taxon>Sphingomonadaceae</taxon>
        <taxon>Sphingomonas</taxon>
    </lineage>
</organism>
<accession>A0A2W4Z7E7</accession>
<dbReference type="InterPro" id="IPR008000">
    <property type="entry name" value="Rham/fucose_mutarotase"/>
</dbReference>
<dbReference type="GO" id="GO:0016857">
    <property type="term" value="F:racemase and epimerase activity, acting on carbohydrates and derivatives"/>
    <property type="evidence" value="ECO:0007669"/>
    <property type="project" value="InterPro"/>
</dbReference>
<sequence>MIRVLTLDLVDDASAIAEYERWHRPGNVPAPVLAAIRASGVEEMEIFRTGARLVMTMTVAPGFDPAAKADADAADPDVAEWEARMGSFQRALPAAPDGSRWTPMIPIFRLSDHR</sequence>
<evidence type="ECO:0000313" key="1">
    <source>
        <dbReference type="EMBL" id="PZO78260.1"/>
    </source>
</evidence>
<reference evidence="1 2" key="1">
    <citation type="submission" date="2017-08" db="EMBL/GenBank/DDBJ databases">
        <title>Infants hospitalized years apart are colonized by the same room-sourced microbial strains.</title>
        <authorList>
            <person name="Brooks B."/>
            <person name="Olm M.R."/>
            <person name="Firek B.A."/>
            <person name="Baker R."/>
            <person name="Thomas B.C."/>
            <person name="Morowitz M.J."/>
            <person name="Banfield J.F."/>
        </authorList>
    </citation>
    <scope>NUCLEOTIDE SEQUENCE [LARGE SCALE GENOMIC DNA]</scope>
    <source>
        <strain evidence="1">S2_018_000_R3_110</strain>
    </source>
</reference>
<dbReference type="PANTHER" id="PTHR43239:SF1">
    <property type="entry name" value="UPF0734 PROTEIN DDB_G0273871_DDB_G0273177"/>
    <property type="match status" value="1"/>
</dbReference>
<dbReference type="Proteomes" id="UP000248614">
    <property type="component" value="Unassembled WGS sequence"/>
</dbReference>
<dbReference type="PANTHER" id="PTHR43239">
    <property type="entry name" value="UPF0734 PROTEIN DDB_G0273871/DDB_G0273177"/>
    <property type="match status" value="1"/>
</dbReference>
<dbReference type="AlphaFoldDB" id="A0A2W4Z7E7"/>
<evidence type="ECO:0000313" key="2">
    <source>
        <dbReference type="Proteomes" id="UP000248614"/>
    </source>
</evidence>
<dbReference type="SUPFAM" id="SSF54909">
    <property type="entry name" value="Dimeric alpha+beta barrel"/>
    <property type="match status" value="1"/>
</dbReference>
<dbReference type="EMBL" id="QFNF01000013">
    <property type="protein sequence ID" value="PZO78260.1"/>
    <property type="molecule type" value="Genomic_DNA"/>
</dbReference>
<dbReference type="Pfam" id="PF05336">
    <property type="entry name" value="rhaM"/>
    <property type="match status" value="1"/>
</dbReference>
<protein>
    <submittedName>
        <fullName evidence="1">L-rhamnose mutarotase</fullName>
    </submittedName>
</protein>
<dbReference type="InterPro" id="IPR011008">
    <property type="entry name" value="Dimeric_a/b-barrel"/>
</dbReference>
<gene>
    <name evidence="1" type="ORF">DI632_07010</name>
</gene>
<comment type="caution">
    <text evidence="1">The sequence shown here is derived from an EMBL/GenBank/DDBJ whole genome shotgun (WGS) entry which is preliminary data.</text>
</comment>
<dbReference type="Gene3D" id="3.30.70.100">
    <property type="match status" value="1"/>
</dbReference>
<dbReference type="InterPro" id="IPR052996">
    <property type="entry name" value="Carb_Metab_Mutarotase"/>
</dbReference>